<dbReference type="SUPFAM" id="SSF54427">
    <property type="entry name" value="NTF2-like"/>
    <property type="match status" value="1"/>
</dbReference>
<reference evidence="2 3" key="1">
    <citation type="submission" date="2017-05" db="EMBL/GenBank/DDBJ databases">
        <title>Biotechnological potential of actinobacteria isolated from South African environments.</title>
        <authorList>
            <person name="Le Roes-Hill M."/>
            <person name="Prins A."/>
            <person name="Durrell K.A."/>
        </authorList>
    </citation>
    <scope>NUCLEOTIDE SEQUENCE [LARGE SCALE GENOMIC DNA]</scope>
    <source>
        <strain evidence="2">M26</strain>
    </source>
</reference>
<proteinExistence type="predicted"/>
<accession>A0A243RBJ9</accession>
<dbReference type="Gene3D" id="3.10.450.50">
    <property type="match status" value="1"/>
</dbReference>
<keyword evidence="3" id="KW-1185">Reference proteome</keyword>
<name>A0A243RBJ9_9ACTN</name>
<dbReference type="RefSeq" id="WP_086577604.1">
    <property type="nucleotide sequence ID" value="NZ_NGFP01000226.1"/>
</dbReference>
<organism evidence="2 3">
    <name type="scientific">Streptosporangium minutum</name>
    <dbReference type="NCBI Taxonomy" id="569862"/>
    <lineage>
        <taxon>Bacteria</taxon>
        <taxon>Bacillati</taxon>
        <taxon>Actinomycetota</taxon>
        <taxon>Actinomycetes</taxon>
        <taxon>Streptosporangiales</taxon>
        <taxon>Streptosporangiaceae</taxon>
        <taxon>Streptosporangium</taxon>
    </lineage>
</organism>
<dbReference type="InterPro" id="IPR011944">
    <property type="entry name" value="Steroid_delta5-4_isomerase"/>
</dbReference>
<gene>
    <name evidence="2" type="ORF">CA984_34325</name>
</gene>
<dbReference type="Pfam" id="PF13577">
    <property type="entry name" value="SnoaL_4"/>
    <property type="match status" value="1"/>
</dbReference>
<evidence type="ECO:0000259" key="1">
    <source>
        <dbReference type="Pfam" id="PF13577"/>
    </source>
</evidence>
<dbReference type="InterPro" id="IPR032710">
    <property type="entry name" value="NTF2-like_dom_sf"/>
</dbReference>
<comment type="caution">
    <text evidence="2">The sequence shown here is derived from an EMBL/GenBank/DDBJ whole genome shotgun (WGS) entry which is preliminary data.</text>
</comment>
<dbReference type="NCBIfam" id="TIGR02246">
    <property type="entry name" value="SgcJ/EcaC family oxidoreductase"/>
    <property type="match status" value="1"/>
</dbReference>
<dbReference type="CDD" id="cd00531">
    <property type="entry name" value="NTF2_like"/>
    <property type="match status" value="1"/>
</dbReference>
<dbReference type="InterPro" id="IPR037401">
    <property type="entry name" value="SnoaL-like"/>
</dbReference>
<evidence type="ECO:0000313" key="2">
    <source>
        <dbReference type="EMBL" id="OUC91287.1"/>
    </source>
</evidence>
<evidence type="ECO:0000313" key="3">
    <source>
        <dbReference type="Proteomes" id="UP000194761"/>
    </source>
</evidence>
<sequence>MTTTAPASTITGPSADDQAAVAAIPQRIIAAWAGHDGAAFADVFTEDGSMILPGVYRKGRDDIRSFMSQAFAGPYKGTRVTGRPIDIRFFSAEAGVLITLGGVLAPGETEVSDERAVRASWVVVKRDGEWRLAAYQNSPRGDA</sequence>
<dbReference type="Proteomes" id="UP000194761">
    <property type="component" value="Unassembled WGS sequence"/>
</dbReference>
<dbReference type="EMBL" id="NGFP01000226">
    <property type="protein sequence ID" value="OUC91287.1"/>
    <property type="molecule type" value="Genomic_DNA"/>
</dbReference>
<protein>
    <submittedName>
        <fullName evidence="2">DUF4440 domain-containing protein</fullName>
    </submittedName>
</protein>
<feature type="domain" description="SnoaL-like" evidence="1">
    <location>
        <begin position="15"/>
        <end position="134"/>
    </location>
</feature>
<dbReference type="AlphaFoldDB" id="A0A243RBJ9"/>